<sequence>MNDLSTYFGVNTAVVTPFAYENALNTLITNLDLFDVQYHTENSILLTDLIDQFVQVAGETSPYAQSDWNASKRQEWSNKLFQMKHVGSINAVTSRDLEQYSRQYPNRSDAMLIAVNDFSEAHYRSHANRVEVDLITALLGLKVESEYAGQGDLDFLDGQAKTTVPAIDFASTTVNPFLAIRKAVRLQSEKLGSGLAAKRTGVIIFAAGTAADGLSSNPLISDMVKYAGDASATALFTRMVDSNPAYDSFQIGGITVIDVSMFPEIVAHIGENGFAIVPVMDKAAQCYQLHSGVGVRHAELGQDAVLHHQYLIKDEFQFPSVVTETSYLPVNNIPQAIIFGSAA</sequence>
<evidence type="ECO:0000313" key="2">
    <source>
        <dbReference type="Proteomes" id="UP000006167"/>
    </source>
</evidence>
<proteinExistence type="predicted"/>
<evidence type="ECO:0000313" key="1">
    <source>
        <dbReference type="EMBL" id="AFS75905.1"/>
    </source>
</evidence>
<reference evidence="1 2" key="1">
    <citation type="journal article" date="2012" name="PLoS ONE">
        <title>Genomic comparison of Escherichia coli O104:H4 isolates from 2009 and 2011 reveals plasmid, and prophage heterogeneity, including Shiga toxin encoding phage stx2.</title>
        <authorList>
            <consortium name="Threat Characterization Consortium"/>
            <person name="Ahmed S.A."/>
            <person name="Awosika J."/>
            <person name="Baldwin C."/>
            <person name="Bishop-Lilly K.A."/>
            <person name="Biswas B."/>
            <person name="Broomall S."/>
            <person name="Chain P.S."/>
            <person name="Chertkov O."/>
            <person name="Chokoshvili O."/>
            <person name="Coyne S."/>
            <person name="Davenport K."/>
            <person name="Detter J.C."/>
            <person name="Dorman W."/>
            <person name="Erkkila T.H."/>
            <person name="Folster J.P."/>
            <person name="Frey K.G."/>
            <person name="George M."/>
            <person name="Gleasner C."/>
            <person name="Henry M."/>
            <person name="Hill K.K."/>
            <person name="Hubbard K."/>
            <person name="Insalaco J."/>
            <person name="Johnson S."/>
            <person name="Kitzmiller A."/>
            <person name="Krepps M."/>
            <person name="Lo C.C."/>
            <person name="Luu T."/>
            <person name="McNew L.A."/>
            <person name="Minogue T."/>
            <person name="Munk C.A."/>
            <person name="Osborne B."/>
            <person name="Patel M."/>
            <person name="Reitenga K.G."/>
            <person name="Rosenzweig C.N."/>
            <person name="Shea A."/>
            <person name="Shen X."/>
            <person name="Strockbine N."/>
            <person name="Tarr C."/>
            <person name="Teshima H."/>
            <person name="van Gieson E."/>
            <person name="Verratti K."/>
            <person name="Wolcott M."/>
            <person name="Xie G."/>
            <person name="Sozhamannan S."/>
            <person name="Gibbons H.S."/>
        </authorList>
    </citation>
    <scope>NUCLEOTIDE SEQUENCE [LARGE SCALE GENOMIC DNA]</scope>
    <source>
        <strain evidence="1 2">2011C-3493</strain>
    </source>
</reference>
<dbReference type="PATRIC" id="fig|1133852.3.peg.4210"/>
<organism evidence="1 2">
    <name type="scientific">Escherichia coli O104:H4 (strain 2011C-3493)</name>
    <dbReference type="NCBI Taxonomy" id="1133852"/>
    <lineage>
        <taxon>Bacteria</taxon>
        <taxon>Pseudomonadati</taxon>
        <taxon>Pseudomonadota</taxon>
        <taxon>Gammaproteobacteria</taxon>
        <taxon>Enterobacterales</taxon>
        <taxon>Enterobacteriaceae</taxon>
        <taxon>Escherichia</taxon>
    </lineage>
</organism>
<dbReference type="AlphaFoldDB" id="A0A0E0Y3N3"/>
<dbReference type="HOGENOM" id="CLU_803484_0_0_6"/>
<dbReference type="EMBL" id="CP003289">
    <property type="protein sequence ID" value="AFS75905.1"/>
    <property type="molecule type" value="Genomic_DNA"/>
</dbReference>
<protein>
    <recommendedName>
        <fullName evidence="3">Major capsid protein</fullName>
    </recommendedName>
</protein>
<name>A0A0E0Y3N3_ECO1C</name>
<accession>A0A0E0Y3N3</accession>
<dbReference type="KEGG" id="esl:O3K_20200"/>
<dbReference type="Proteomes" id="UP000006167">
    <property type="component" value="Chromosome"/>
</dbReference>
<evidence type="ECO:0008006" key="3">
    <source>
        <dbReference type="Google" id="ProtNLM"/>
    </source>
</evidence>
<gene>
    <name evidence="1" type="ordered locus">O3K_20200</name>
</gene>
<dbReference type="RefSeq" id="WP_000999102.1">
    <property type="nucleotide sequence ID" value="NC_018658.1"/>
</dbReference>